<gene>
    <name evidence="10" type="ORF">SYV04_19705</name>
</gene>
<feature type="domain" description="Acyl-CoA dehydrogenase-like C-terminal" evidence="9">
    <location>
        <begin position="470"/>
        <end position="569"/>
    </location>
</feature>
<accession>A0ABU5H731</accession>
<evidence type="ECO:0000256" key="3">
    <source>
        <dbReference type="ARBA" id="ARBA00022630"/>
    </source>
</evidence>
<name>A0ABU5H731_9BACT</name>
<reference evidence="10 11" key="1">
    <citation type="submission" date="2023-12" db="EMBL/GenBank/DDBJ databases">
        <title>the genome sequence of Hyalangium sp. s54d21.</title>
        <authorList>
            <person name="Zhang X."/>
        </authorList>
    </citation>
    <scope>NUCLEOTIDE SEQUENCE [LARGE SCALE GENOMIC DNA]</scope>
    <source>
        <strain evidence="11">s54d21</strain>
    </source>
</reference>
<feature type="domain" description="Acyl-CoA dehydrogenase/oxidase N-terminal" evidence="8">
    <location>
        <begin position="36"/>
        <end position="148"/>
    </location>
</feature>
<keyword evidence="11" id="KW-1185">Reference proteome</keyword>
<dbReference type="PROSITE" id="PS00072">
    <property type="entry name" value="ACYL_COA_DH_1"/>
    <property type="match status" value="1"/>
</dbReference>
<organism evidence="10 11">
    <name type="scientific">Hyalangium rubrum</name>
    <dbReference type="NCBI Taxonomy" id="3103134"/>
    <lineage>
        <taxon>Bacteria</taxon>
        <taxon>Pseudomonadati</taxon>
        <taxon>Myxococcota</taxon>
        <taxon>Myxococcia</taxon>
        <taxon>Myxococcales</taxon>
        <taxon>Cystobacterineae</taxon>
        <taxon>Archangiaceae</taxon>
        <taxon>Hyalangium</taxon>
    </lineage>
</organism>
<evidence type="ECO:0000256" key="4">
    <source>
        <dbReference type="ARBA" id="ARBA00022827"/>
    </source>
</evidence>
<evidence type="ECO:0000256" key="2">
    <source>
        <dbReference type="ARBA" id="ARBA00009347"/>
    </source>
</evidence>
<dbReference type="EMBL" id="JAXIVS010000006">
    <property type="protein sequence ID" value="MDY7228658.1"/>
    <property type="molecule type" value="Genomic_DNA"/>
</dbReference>
<dbReference type="Gene3D" id="1.10.540.10">
    <property type="entry name" value="Acyl-CoA dehydrogenase/oxidase, N-terminal domain"/>
    <property type="match status" value="1"/>
</dbReference>
<evidence type="ECO:0000259" key="6">
    <source>
        <dbReference type="Pfam" id="PF00441"/>
    </source>
</evidence>
<dbReference type="Pfam" id="PF21263">
    <property type="entry name" value="Acyl-CoA-dh_C"/>
    <property type="match status" value="1"/>
</dbReference>
<dbReference type="Pfam" id="PF02770">
    <property type="entry name" value="Acyl-CoA_dh_M"/>
    <property type="match status" value="1"/>
</dbReference>
<dbReference type="InterPro" id="IPR046373">
    <property type="entry name" value="Acyl-CoA_Oxase/DH_mid-dom_sf"/>
</dbReference>
<dbReference type="InterPro" id="IPR049426">
    <property type="entry name" value="Acyl-CoA-dh-like_C"/>
</dbReference>
<dbReference type="PROSITE" id="PS00073">
    <property type="entry name" value="ACYL_COA_DH_2"/>
    <property type="match status" value="1"/>
</dbReference>
<evidence type="ECO:0000259" key="7">
    <source>
        <dbReference type="Pfam" id="PF02770"/>
    </source>
</evidence>
<comment type="caution">
    <text evidence="10">The sequence shown here is derived from an EMBL/GenBank/DDBJ whole genome shotgun (WGS) entry which is preliminary data.</text>
</comment>
<dbReference type="SUPFAM" id="SSF56645">
    <property type="entry name" value="Acyl-CoA dehydrogenase NM domain-like"/>
    <property type="match status" value="1"/>
</dbReference>
<keyword evidence="4 5" id="KW-0274">FAD</keyword>
<dbReference type="PANTHER" id="PTHR43884">
    <property type="entry name" value="ACYL-COA DEHYDROGENASE"/>
    <property type="match status" value="1"/>
</dbReference>
<proteinExistence type="inferred from homology"/>
<dbReference type="Pfam" id="PF00441">
    <property type="entry name" value="Acyl-CoA_dh_1"/>
    <property type="match status" value="1"/>
</dbReference>
<dbReference type="InterPro" id="IPR036250">
    <property type="entry name" value="AcylCo_DH-like_C"/>
</dbReference>
<dbReference type="PANTHER" id="PTHR43884:SF12">
    <property type="entry name" value="ISOVALERYL-COA DEHYDROGENASE, MITOCHONDRIAL-RELATED"/>
    <property type="match status" value="1"/>
</dbReference>
<dbReference type="Gene3D" id="1.20.140.10">
    <property type="entry name" value="Butyryl-CoA Dehydrogenase, subunit A, domain 3"/>
    <property type="match status" value="2"/>
</dbReference>
<sequence length="602" mass="65455">MVAIPESSPSSELPTGGAFLLQEVGSTRIVSPETFTEEQRLYLKTALQFSREQVMPQSDRIEAKDNALLRELLRRAGELGLLMTDIPEAYGGMGLDKTTSLLLAECMSLQGSWSVTFGAHVGIGTLPIVWFGNEAQKAKYLPQLATGEKVAAYALTEQGSGSDALGAKTKAVLSADGTHYVLNGSKLYITNAGFADVFVVFAKVNGDKFTGFIVERDTPGFTVGPEEHKMGIRGSSTCPLFFEDARVPVENVLGEVGRGHKIAFNILNYGRLKLGAGVVGGMKLAIEDTVRFAQERKQFNTPIVRFPLLREKFARMATLTYALESMTYRTAGLVDAKLSGKERQAKDYDAHVIAAIEEYAIESSIMKVFGSEALGHVVDDAVQIHGGAGYIEEYPIERAYRDARINRIFEGTNEINRMLISGLLLKRAVKGELPLLAVAQSVEDELTHGTLPRARHEDALSAEERAAECLKRMALYGLKTAAETFGTELEQHQEVLAGLSDVVMDAFALDTMVTRTRQGVDAKGAMDPARVAMTRLFGMEAMTRSFDRTRRALCASAQGEALQAHLAKLAPLQVFTPYNPAELREAVVTAVEQAGGYPRSAA</sequence>
<dbReference type="Gene3D" id="2.40.110.10">
    <property type="entry name" value="Butyryl-CoA Dehydrogenase, subunit A, domain 2"/>
    <property type="match status" value="1"/>
</dbReference>
<dbReference type="Proteomes" id="UP001291309">
    <property type="component" value="Unassembled WGS sequence"/>
</dbReference>
<evidence type="ECO:0000259" key="9">
    <source>
        <dbReference type="Pfam" id="PF21263"/>
    </source>
</evidence>
<feature type="domain" description="Acyl-CoA dehydrogenase/oxidase C-terminal" evidence="6">
    <location>
        <begin position="257"/>
        <end position="421"/>
    </location>
</feature>
<evidence type="ECO:0000256" key="5">
    <source>
        <dbReference type="RuleBase" id="RU362125"/>
    </source>
</evidence>
<comment type="similarity">
    <text evidence="2 5">Belongs to the acyl-CoA dehydrogenase family.</text>
</comment>
<dbReference type="SUPFAM" id="SSF47203">
    <property type="entry name" value="Acyl-CoA dehydrogenase C-terminal domain-like"/>
    <property type="match status" value="1"/>
</dbReference>
<evidence type="ECO:0000313" key="11">
    <source>
        <dbReference type="Proteomes" id="UP001291309"/>
    </source>
</evidence>
<evidence type="ECO:0000259" key="8">
    <source>
        <dbReference type="Pfam" id="PF02771"/>
    </source>
</evidence>
<dbReference type="InterPro" id="IPR009100">
    <property type="entry name" value="AcylCoA_DH/oxidase_NM_dom_sf"/>
</dbReference>
<keyword evidence="3 5" id="KW-0285">Flavoprotein</keyword>
<dbReference type="InterPro" id="IPR009075">
    <property type="entry name" value="AcylCo_DH/oxidase_C"/>
</dbReference>
<dbReference type="Pfam" id="PF02771">
    <property type="entry name" value="Acyl-CoA_dh_N"/>
    <property type="match status" value="1"/>
</dbReference>
<protein>
    <submittedName>
        <fullName evidence="10">Acyl-CoA dehydrogenase family protein</fullName>
    </submittedName>
</protein>
<evidence type="ECO:0000313" key="10">
    <source>
        <dbReference type="EMBL" id="MDY7228658.1"/>
    </source>
</evidence>
<comment type="cofactor">
    <cofactor evidence="1 5">
        <name>FAD</name>
        <dbReference type="ChEBI" id="CHEBI:57692"/>
    </cofactor>
</comment>
<dbReference type="InterPro" id="IPR013786">
    <property type="entry name" value="AcylCoA_DH/ox_N"/>
</dbReference>
<dbReference type="RefSeq" id="WP_321547379.1">
    <property type="nucleotide sequence ID" value="NZ_JAXIVS010000006.1"/>
</dbReference>
<dbReference type="InterPro" id="IPR037069">
    <property type="entry name" value="AcylCoA_DH/ox_N_sf"/>
</dbReference>
<dbReference type="InterPro" id="IPR006091">
    <property type="entry name" value="Acyl-CoA_Oxase/DH_mid-dom"/>
</dbReference>
<feature type="domain" description="Acyl-CoA oxidase/dehydrogenase middle" evidence="7">
    <location>
        <begin position="152"/>
        <end position="244"/>
    </location>
</feature>
<evidence type="ECO:0000256" key="1">
    <source>
        <dbReference type="ARBA" id="ARBA00001974"/>
    </source>
</evidence>
<keyword evidence="5" id="KW-0560">Oxidoreductase</keyword>
<dbReference type="InterPro" id="IPR006089">
    <property type="entry name" value="Acyl-CoA_DH_CS"/>
</dbReference>